<comment type="caution">
    <text evidence="1">The sequence shown here is derived from an EMBL/GenBank/DDBJ whole genome shotgun (WGS) entry which is preliminary data.</text>
</comment>
<proteinExistence type="predicted"/>
<gene>
    <name evidence="1" type="ORF">KUCAC02_028210</name>
</gene>
<dbReference type="Proteomes" id="UP001057452">
    <property type="component" value="Chromosome 9"/>
</dbReference>
<protein>
    <submittedName>
        <fullName evidence="1">Uncharacterized protein</fullName>
    </submittedName>
</protein>
<evidence type="ECO:0000313" key="1">
    <source>
        <dbReference type="EMBL" id="KAI4820226.1"/>
    </source>
</evidence>
<accession>A0ACB9X330</accession>
<evidence type="ECO:0000313" key="2">
    <source>
        <dbReference type="Proteomes" id="UP001057452"/>
    </source>
</evidence>
<organism evidence="1 2">
    <name type="scientific">Chaenocephalus aceratus</name>
    <name type="common">Blackfin icefish</name>
    <name type="synonym">Chaenichthys aceratus</name>
    <dbReference type="NCBI Taxonomy" id="36190"/>
    <lineage>
        <taxon>Eukaryota</taxon>
        <taxon>Metazoa</taxon>
        <taxon>Chordata</taxon>
        <taxon>Craniata</taxon>
        <taxon>Vertebrata</taxon>
        <taxon>Euteleostomi</taxon>
        <taxon>Actinopterygii</taxon>
        <taxon>Neopterygii</taxon>
        <taxon>Teleostei</taxon>
        <taxon>Neoteleostei</taxon>
        <taxon>Acanthomorphata</taxon>
        <taxon>Eupercaria</taxon>
        <taxon>Perciformes</taxon>
        <taxon>Notothenioidei</taxon>
        <taxon>Channichthyidae</taxon>
        <taxon>Chaenocephalus</taxon>
    </lineage>
</organism>
<sequence>MEALVHHRKPATSSTQAVSTKQHAVSQAFFQSHGEKEEEWAEKERLVGQTVRGKGSKGPGCPGEGDPMLQKCPHQASGYRPGPAEVHSQCAQVSGMDKGSETGLPWQSSWAG</sequence>
<dbReference type="EMBL" id="CM043793">
    <property type="protein sequence ID" value="KAI4820226.1"/>
    <property type="molecule type" value="Genomic_DNA"/>
</dbReference>
<keyword evidence="2" id="KW-1185">Reference proteome</keyword>
<name>A0ACB9X330_CHAAC</name>
<reference evidence="1" key="1">
    <citation type="submission" date="2022-05" db="EMBL/GenBank/DDBJ databases">
        <title>Chromosome-level genome of Chaenocephalus aceratus.</title>
        <authorList>
            <person name="Park H."/>
        </authorList>
    </citation>
    <scope>NUCLEOTIDE SEQUENCE</scope>
    <source>
        <strain evidence="1">KU_202001</strain>
    </source>
</reference>